<accession>A0A9X9LX09</accession>
<feature type="region of interest" description="Disordered" evidence="1">
    <location>
        <begin position="1"/>
        <end position="77"/>
    </location>
</feature>
<feature type="non-terminal residue" evidence="2">
    <location>
        <position position="1"/>
    </location>
</feature>
<evidence type="ECO:0000313" key="3">
    <source>
        <dbReference type="Proteomes" id="UP000269945"/>
    </source>
</evidence>
<evidence type="ECO:0000313" key="2">
    <source>
        <dbReference type="EMBL" id="VCW98476.1"/>
    </source>
</evidence>
<evidence type="ECO:0000256" key="1">
    <source>
        <dbReference type="SAM" id="MobiDB-lite"/>
    </source>
</evidence>
<proteinExistence type="predicted"/>
<name>A0A9X9LX09_GULGU</name>
<dbReference type="Proteomes" id="UP000269945">
    <property type="component" value="Unassembled WGS sequence"/>
</dbReference>
<keyword evidence="3" id="KW-1185">Reference proteome</keyword>
<comment type="caution">
    <text evidence="2">The sequence shown here is derived from an EMBL/GenBank/DDBJ whole genome shotgun (WGS) entry which is preliminary data.</text>
</comment>
<protein>
    <submittedName>
        <fullName evidence="2">Uncharacterized protein</fullName>
    </submittedName>
</protein>
<feature type="compositionally biased region" description="Low complexity" evidence="1">
    <location>
        <begin position="1"/>
        <end position="10"/>
    </location>
</feature>
<feature type="compositionally biased region" description="Polar residues" evidence="1">
    <location>
        <begin position="61"/>
        <end position="77"/>
    </location>
</feature>
<dbReference type="AlphaFoldDB" id="A0A9X9LX09"/>
<reference evidence="2 3" key="1">
    <citation type="submission" date="2018-10" db="EMBL/GenBank/DDBJ databases">
        <authorList>
            <person name="Ekblom R."/>
            <person name="Jareborg N."/>
        </authorList>
    </citation>
    <scope>NUCLEOTIDE SEQUENCE [LARGE SCALE GENOMIC DNA]</scope>
    <source>
        <tissue evidence="2">Muscle</tissue>
    </source>
</reference>
<gene>
    <name evidence="2" type="ORF">BN2614_LOCUS2</name>
</gene>
<dbReference type="EMBL" id="CYRY02025709">
    <property type="protein sequence ID" value="VCW98476.1"/>
    <property type="molecule type" value="Genomic_DNA"/>
</dbReference>
<sequence length="77" mass="7671">PAWDGVGAAEAGDRGAGARGVRGAGAEGRKGRPDGVRVEPGRALPVSGARMDVPSAASAHSPGNNETQQRVLGSPTW</sequence>
<feature type="compositionally biased region" description="Gly residues" evidence="1">
    <location>
        <begin position="14"/>
        <end position="26"/>
    </location>
</feature>
<organism evidence="2 3">
    <name type="scientific">Gulo gulo</name>
    <name type="common">Wolverine</name>
    <name type="synonym">Gluton</name>
    <dbReference type="NCBI Taxonomy" id="48420"/>
    <lineage>
        <taxon>Eukaryota</taxon>
        <taxon>Metazoa</taxon>
        <taxon>Chordata</taxon>
        <taxon>Craniata</taxon>
        <taxon>Vertebrata</taxon>
        <taxon>Euteleostomi</taxon>
        <taxon>Mammalia</taxon>
        <taxon>Eutheria</taxon>
        <taxon>Laurasiatheria</taxon>
        <taxon>Carnivora</taxon>
        <taxon>Caniformia</taxon>
        <taxon>Musteloidea</taxon>
        <taxon>Mustelidae</taxon>
        <taxon>Guloninae</taxon>
        <taxon>Gulo</taxon>
    </lineage>
</organism>
<feature type="compositionally biased region" description="Basic and acidic residues" evidence="1">
    <location>
        <begin position="27"/>
        <end position="40"/>
    </location>
</feature>